<reference evidence="2 3" key="1">
    <citation type="submission" date="2019-07" db="EMBL/GenBank/DDBJ databases">
        <title>Whole genome shotgun sequence of Nocardia ninae NBRC 108245.</title>
        <authorList>
            <person name="Hosoyama A."/>
            <person name="Uohara A."/>
            <person name="Ohji S."/>
            <person name="Ichikawa N."/>
        </authorList>
    </citation>
    <scope>NUCLEOTIDE SEQUENCE [LARGE SCALE GENOMIC DNA]</scope>
    <source>
        <strain evidence="2 3">NBRC 108245</strain>
    </source>
</reference>
<evidence type="ECO:0000313" key="3">
    <source>
        <dbReference type="Proteomes" id="UP000321424"/>
    </source>
</evidence>
<organism evidence="2 3">
    <name type="scientific">Nocardia ninae NBRC 108245</name>
    <dbReference type="NCBI Taxonomy" id="1210091"/>
    <lineage>
        <taxon>Bacteria</taxon>
        <taxon>Bacillati</taxon>
        <taxon>Actinomycetota</taxon>
        <taxon>Actinomycetes</taxon>
        <taxon>Mycobacteriales</taxon>
        <taxon>Nocardiaceae</taxon>
        <taxon>Nocardia</taxon>
    </lineage>
</organism>
<keyword evidence="3" id="KW-1185">Reference proteome</keyword>
<name>A0A511MLH2_9NOCA</name>
<evidence type="ECO:0008006" key="4">
    <source>
        <dbReference type="Google" id="ProtNLM"/>
    </source>
</evidence>
<dbReference type="AlphaFoldDB" id="A0A511MLH2"/>
<gene>
    <name evidence="2" type="ORF">NN4_55060</name>
</gene>
<accession>A0A511MLH2</accession>
<proteinExistence type="predicted"/>
<protein>
    <recommendedName>
        <fullName evidence="4">Ricin B lectin domain-containing protein</fullName>
    </recommendedName>
</protein>
<feature type="region of interest" description="Disordered" evidence="1">
    <location>
        <begin position="51"/>
        <end position="71"/>
    </location>
</feature>
<sequence length="71" mass="7337">MSSGGRPVGPQVSPAGAGNAHAARVDEAKLVSLGCSRTECMDLKNYNTGTPVTLEGCDHSTNGSNKWGRAY</sequence>
<feature type="region of interest" description="Disordered" evidence="1">
    <location>
        <begin position="1"/>
        <end position="23"/>
    </location>
</feature>
<dbReference type="EMBL" id="BJXA01000044">
    <property type="protein sequence ID" value="GEM40987.1"/>
    <property type="molecule type" value="Genomic_DNA"/>
</dbReference>
<evidence type="ECO:0000313" key="2">
    <source>
        <dbReference type="EMBL" id="GEM40987.1"/>
    </source>
</evidence>
<dbReference type="Proteomes" id="UP000321424">
    <property type="component" value="Unassembled WGS sequence"/>
</dbReference>
<comment type="caution">
    <text evidence="2">The sequence shown here is derived from an EMBL/GenBank/DDBJ whole genome shotgun (WGS) entry which is preliminary data.</text>
</comment>
<evidence type="ECO:0000256" key="1">
    <source>
        <dbReference type="SAM" id="MobiDB-lite"/>
    </source>
</evidence>